<dbReference type="SUPFAM" id="SSF56042">
    <property type="entry name" value="PurM C-terminal domain-like"/>
    <property type="match status" value="1"/>
</dbReference>
<evidence type="ECO:0000256" key="7">
    <source>
        <dbReference type="ARBA" id="ARBA00022840"/>
    </source>
</evidence>
<keyword evidence="12" id="KW-0658">Purine biosynthesis</keyword>
<reference evidence="15 16" key="1">
    <citation type="submission" date="2018-05" db="EMBL/GenBank/DDBJ databases">
        <title>Genomic Encyclopedia of Type Strains, Phase IV (KMG-IV): sequencing the most valuable type-strain genomes for metagenomic binning, comparative biology and taxonomic classification.</title>
        <authorList>
            <person name="Goeker M."/>
        </authorList>
    </citation>
    <scope>NUCLEOTIDE SEQUENCE [LARGE SCALE GENOMIC DNA]</scope>
    <source>
        <strain evidence="15 16">DSM 24906</strain>
    </source>
</reference>
<dbReference type="GO" id="GO:0005829">
    <property type="term" value="C:cytosol"/>
    <property type="evidence" value="ECO:0007669"/>
    <property type="project" value="TreeGrafter"/>
</dbReference>
<evidence type="ECO:0000256" key="12">
    <source>
        <dbReference type="HAMAP-Rule" id="MF_00741"/>
    </source>
</evidence>
<dbReference type="HAMAP" id="MF_00741">
    <property type="entry name" value="AIRS"/>
    <property type="match status" value="1"/>
</dbReference>
<dbReference type="EC" id="6.3.3.1" evidence="3 12"/>
<evidence type="ECO:0000256" key="5">
    <source>
        <dbReference type="ARBA" id="ARBA00022598"/>
    </source>
</evidence>
<accession>A0AA45HJK7</accession>
<evidence type="ECO:0000259" key="14">
    <source>
        <dbReference type="Pfam" id="PF02769"/>
    </source>
</evidence>
<dbReference type="AlphaFoldDB" id="A0AA45HJK7"/>
<evidence type="ECO:0000259" key="13">
    <source>
        <dbReference type="Pfam" id="PF00586"/>
    </source>
</evidence>
<evidence type="ECO:0000256" key="3">
    <source>
        <dbReference type="ARBA" id="ARBA00013047"/>
    </source>
</evidence>
<dbReference type="GO" id="GO:0004637">
    <property type="term" value="F:phosphoribosylamine-glycine ligase activity"/>
    <property type="evidence" value="ECO:0007669"/>
    <property type="project" value="TreeGrafter"/>
</dbReference>
<dbReference type="PANTHER" id="PTHR10520">
    <property type="entry name" value="TRIFUNCTIONAL PURINE BIOSYNTHETIC PROTEIN ADENOSINE-3-RELATED"/>
    <property type="match status" value="1"/>
</dbReference>
<evidence type="ECO:0000256" key="11">
    <source>
        <dbReference type="ARBA" id="ARBA00049057"/>
    </source>
</evidence>
<dbReference type="GO" id="GO:0005524">
    <property type="term" value="F:ATP binding"/>
    <property type="evidence" value="ECO:0007669"/>
    <property type="project" value="UniProtKB-KW"/>
</dbReference>
<dbReference type="InterPro" id="IPR016188">
    <property type="entry name" value="PurM-like_N"/>
</dbReference>
<dbReference type="InterPro" id="IPR036676">
    <property type="entry name" value="PurM-like_C_sf"/>
</dbReference>
<dbReference type="CDD" id="cd02196">
    <property type="entry name" value="PurM"/>
    <property type="match status" value="1"/>
</dbReference>
<dbReference type="Proteomes" id="UP000245921">
    <property type="component" value="Unassembled WGS sequence"/>
</dbReference>
<dbReference type="Gene3D" id="3.30.1330.10">
    <property type="entry name" value="PurM-like, N-terminal domain"/>
    <property type="match status" value="1"/>
</dbReference>
<feature type="domain" description="PurM-like C-terminal" evidence="14">
    <location>
        <begin position="165"/>
        <end position="310"/>
    </location>
</feature>
<dbReference type="RefSeq" id="WP_109603886.1">
    <property type="nucleotide sequence ID" value="NZ_QGGI01000002.1"/>
</dbReference>
<evidence type="ECO:0000256" key="9">
    <source>
        <dbReference type="ARBA" id="ARBA00032931"/>
    </source>
</evidence>
<dbReference type="GO" id="GO:0004641">
    <property type="term" value="F:phosphoribosylformylglycinamidine cyclo-ligase activity"/>
    <property type="evidence" value="ECO:0007669"/>
    <property type="project" value="UniProtKB-UniRule"/>
</dbReference>
<evidence type="ECO:0000256" key="1">
    <source>
        <dbReference type="ARBA" id="ARBA00004686"/>
    </source>
</evidence>
<evidence type="ECO:0000256" key="10">
    <source>
        <dbReference type="ARBA" id="ARBA00033093"/>
    </source>
</evidence>
<evidence type="ECO:0000256" key="8">
    <source>
        <dbReference type="ARBA" id="ARBA00031908"/>
    </source>
</evidence>
<comment type="catalytic activity">
    <reaction evidence="11 12">
        <text>2-formamido-N(1)-(5-O-phospho-beta-D-ribosyl)acetamidine + ATP = 5-amino-1-(5-phospho-beta-D-ribosyl)imidazole + ADP + phosphate + H(+)</text>
        <dbReference type="Rhea" id="RHEA:23032"/>
        <dbReference type="ChEBI" id="CHEBI:15378"/>
        <dbReference type="ChEBI" id="CHEBI:30616"/>
        <dbReference type="ChEBI" id="CHEBI:43474"/>
        <dbReference type="ChEBI" id="CHEBI:137981"/>
        <dbReference type="ChEBI" id="CHEBI:147287"/>
        <dbReference type="ChEBI" id="CHEBI:456216"/>
        <dbReference type="EC" id="6.3.3.1"/>
    </reaction>
</comment>
<keyword evidence="7 12" id="KW-0067">ATP-binding</keyword>
<dbReference type="GO" id="GO:0046084">
    <property type="term" value="P:adenine biosynthetic process"/>
    <property type="evidence" value="ECO:0007669"/>
    <property type="project" value="TreeGrafter"/>
</dbReference>
<keyword evidence="6 12" id="KW-0547">Nucleotide-binding</keyword>
<evidence type="ECO:0000256" key="2">
    <source>
        <dbReference type="ARBA" id="ARBA00010280"/>
    </source>
</evidence>
<keyword evidence="16" id="KW-1185">Reference proteome</keyword>
<dbReference type="InterPro" id="IPR036921">
    <property type="entry name" value="PurM-like_N_sf"/>
</dbReference>
<evidence type="ECO:0000313" key="16">
    <source>
        <dbReference type="Proteomes" id="UP000245921"/>
    </source>
</evidence>
<dbReference type="Pfam" id="PF00586">
    <property type="entry name" value="AIRS"/>
    <property type="match status" value="1"/>
</dbReference>
<protein>
    <recommendedName>
        <fullName evidence="4 12">Phosphoribosylformylglycinamidine cyclo-ligase</fullName>
        <ecNumber evidence="3 12">6.3.3.1</ecNumber>
    </recommendedName>
    <alternativeName>
        <fullName evidence="9 12">AIR synthase</fullName>
    </alternativeName>
    <alternativeName>
        <fullName evidence="10 12">AIRS</fullName>
    </alternativeName>
    <alternativeName>
        <fullName evidence="8 12">Phosphoribosyl-aminoimidazole synthetase</fullName>
    </alternativeName>
</protein>
<dbReference type="Pfam" id="PF02769">
    <property type="entry name" value="AIRS_C"/>
    <property type="match status" value="1"/>
</dbReference>
<feature type="domain" description="PurM-like N-terminal" evidence="13">
    <location>
        <begin position="48"/>
        <end position="153"/>
    </location>
</feature>
<keyword evidence="12" id="KW-0963">Cytoplasm</keyword>
<gene>
    <name evidence="12" type="primary">purM</name>
    <name evidence="15" type="ORF">C7380_102185</name>
</gene>
<comment type="subcellular location">
    <subcellularLocation>
        <location evidence="12">Cytoplasm</location>
    </subcellularLocation>
</comment>
<keyword evidence="5 12" id="KW-0436">Ligase</keyword>
<dbReference type="SUPFAM" id="SSF55326">
    <property type="entry name" value="PurM N-terminal domain-like"/>
    <property type="match status" value="1"/>
</dbReference>
<dbReference type="EMBL" id="QGGI01000002">
    <property type="protein sequence ID" value="PWJ96267.1"/>
    <property type="molecule type" value="Genomic_DNA"/>
</dbReference>
<dbReference type="NCBIfam" id="TIGR00878">
    <property type="entry name" value="purM"/>
    <property type="match status" value="1"/>
</dbReference>
<sequence length="320" mass="36254">MNYENSGVNINKANKMINGIKELIGSNIGLYAGIYPLYKHIEDYKKPCLISSSDGIGTKLLLLEKNKRWDIAAQDLVAMNANDLVCMGAKPLYFMDYYSTSKLNETEAMNFIKELNKILKSINCELLGGETAELPGMYKNETVDISGFITGIVEEDEILKKENVKENDIILALNSNGPHSNGFSLIRSLIDSKKLDIDEDLINPTRLYVNETLECKKYLKAAAHITGGGIVENLERIIPENLTANLKLNWEIPNIFKKIKNSGVELEEMFKVFNMGIGMIYILEEKNISKVQEILEKYKISNFIIGKMEKYMNKKVFLEI</sequence>
<dbReference type="PANTHER" id="PTHR10520:SF12">
    <property type="entry name" value="TRIFUNCTIONAL PURINE BIOSYNTHETIC PROTEIN ADENOSINE-3"/>
    <property type="match status" value="1"/>
</dbReference>
<dbReference type="GO" id="GO:0006189">
    <property type="term" value="P:'de novo' IMP biosynthetic process"/>
    <property type="evidence" value="ECO:0007669"/>
    <property type="project" value="UniProtKB-UniRule"/>
</dbReference>
<comment type="pathway">
    <text evidence="1 12">Purine metabolism; IMP biosynthesis via de novo pathway; 5-amino-1-(5-phospho-D-ribosyl)imidazole from N(2)-formyl-N(1)-(5-phospho-D-ribosyl)glycinamide: step 2/2.</text>
</comment>
<comment type="similarity">
    <text evidence="2 12">Belongs to the AIR synthase family.</text>
</comment>
<comment type="caution">
    <text evidence="15">The sequence shown here is derived from an EMBL/GenBank/DDBJ whole genome shotgun (WGS) entry which is preliminary data.</text>
</comment>
<dbReference type="InterPro" id="IPR010918">
    <property type="entry name" value="PurM-like_C_dom"/>
</dbReference>
<evidence type="ECO:0000256" key="4">
    <source>
        <dbReference type="ARBA" id="ARBA00020367"/>
    </source>
</evidence>
<organism evidence="15 16">
    <name type="scientific">Oceanotoga teriensis</name>
    <dbReference type="NCBI Taxonomy" id="515440"/>
    <lineage>
        <taxon>Bacteria</taxon>
        <taxon>Thermotogati</taxon>
        <taxon>Thermotogota</taxon>
        <taxon>Thermotogae</taxon>
        <taxon>Petrotogales</taxon>
        <taxon>Petrotogaceae</taxon>
        <taxon>Oceanotoga</taxon>
    </lineage>
</organism>
<dbReference type="Gene3D" id="3.90.650.10">
    <property type="entry name" value="PurM-like C-terminal domain"/>
    <property type="match status" value="1"/>
</dbReference>
<evidence type="ECO:0000256" key="6">
    <source>
        <dbReference type="ARBA" id="ARBA00022741"/>
    </source>
</evidence>
<name>A0AA45HJK7_9BACT</name>
<proteinExistence type="inferred from homology"/>
<dbReference type="InterPro" id="IPR004733">
    <property type="entry name" value="PurM_cligase"/>
</dbReference>
<evidence type="ECO:0000313" key="15">
    <source>
        <dbReference type="EMBL" id="PWJ96267.1"/>
    </source>
</evidence>